<name>A0A1G5JG07_9BACT</name>
<evidence type="ECO:0000313" key="9">
    <source>
        <dbReference type="Proteomes" id="UP000198870"/>
    </source>
</evidence>
<dbReference type="SFLD" id="SFLDG01082">
    <property type="entry name" value="B12-binding_domain_containing"/>
    <property type="match status" value="1"/>
</dbReference>
<dbReference type="STRING" id="419481.SAMN05216233_12927"/>
<keyword evidence="9" id="KW-1185">Reference proteome</keyword>
<evidence type="ECO:0000256" key="6">
    <source>
        <dbReference type="ARBA" id="ARBA00023014"/>
    </source>
</evidence>
<dbReference type="GO" id="GO:0051539">
    <property type="term" value="F:4 iron, 4 sulfur cluster binding"/>
    <property type="evidence" value="ECO:0007669"/>
    <property type="project" value="UniProtKB-KW"/>
</dbReference>
<keyword evidence="2" id="KW-0004">4Fe-4S</keyword>
<evidence type="ECO:0000259" key="7">
    <source>
        <dbReference type="PROSITE" id="PS51918"/>
    </source>
</evidence>
<dbReference type="GO" id="GO:0003824">
    <property type="term" value="F:catalytic activity"/>
    <property type="evidence" value="ECO:0007669"/>
    <property type="project" value="InterPro"/>
</dbReference>
<dbReference type="Gene3D" id="3.80.30.20">
    <property type="entry name" value="tm_1862 like domain"/>
    <property type="match status" value="1"/>
</dbReference>
<dbReference type="SFLD" id="SFLDG01086">
    <property type="entry name" value="elongater_protein-like"/>
    <property type="match status" value="1"/>
</dbReference>
<reference evidence="8 9" key="1">
    <citation type="submission" date="2016-10" db="EMBL/GenBank/DDBJ databases">
        <authorList>
            <person name="de Groot N.N."/>
        </authorList>
    </citation>
    <scope>NUCLEOTIDE SEQUENCE [LARGE SCALE GENOMIC DNA]</scope>
    <source>
        <strain evidence="8 9">AA1</strain>
    </source>
</reference>
<dbReference type="InterPro" id="IPR058240">
    <property type="entry name" value="rSAM_sf"/>
</dbReference>
<dbReference type="CDD" id="cd01335">
    <property type="entry name" value="Radical_SAM"/>
    <property type="match status" value="1"/>
</dbReference>
<dbReference type="Pfam" id="PF16199">
    <property type="entry name" value="Radical_SAM_C"/>
    <property type="match status" value="1"/>
</dbReference>
<dbReference type="RefSeq" id="WP_092215390.1">
    <property type="nucleotide sequence ID" value="NZ_FMUX01000029.1"/>
</dbReference>
<evidence type="ECO:0000256" key="3">
    <source>
        <dbReference type="ARBA" id="ARBA00022691"/>
    </source>
</evidence>
<keyword evidence="6" id="KW-0411">Iron-sulfur</keyword>
<evidence type="ECO:0000256" key="2">
    <source>
        <dbReference type="ARBA" id="ARBA00022485"/>
    </source>
</evidence>
<dbReference type="InterPro" id="IPR023404">
    <property type="entry name" value="rSAM_horseshoe"/>
</dbReference>
<evidence type="ECO:0000256" key="5">
    <source>
        <dbReference type="ARBA" id="ARBA00023004"/>
    </source>
</evidence>
<dbReference type="SUPFAM" id="SSF102114">
    <property type="entry name" value="Radical SAM enzymes"/>
    <property type="match status" value="1"/>
</dbReference>
<sequence length="361" mass="39537">MVTGTPRAFVVPLFIPHAGCPHHCIFCNQHAVTGQGNANAPAMPTFSAMEEEIERWLGWAASRHPVEISFYGGTFLGLPVETLTACLDLAHGYVKSGRVQGIRFSTRPDTVTPETLAILARYPVTTVELGAQSMEDLVLKLSTRGHTAADTEKAMAQLKARGYRTILQMMLGLPGETPARFRTSLHRILALAPDGIRIYPTAVLAGSGLAALWRRGQYEPLSLDEAVQRSKEAWLEATRRGIAVIRMGLQESEEMRLEGILAGPHHPAFGHLVHSARFRDMAETLARRLFSPGDSPTFRVHPRSVSRLRGDKNSTMESLAARWKLAAIQVVPDNTLAETALAAGGWIVDSVRQSFAKEMES</sequence>
<dbReference type="InterPro" id="IPR006638">
    <property type="entry name" value="Elp3/MiaA/NifB-like_rSAM"/>
</dbReference>
<dbReference type="InterPro" id="IPR007197">
    <property type="entry name" value="rSAM"/>
</dbReference>
<protein>
    <submittedName>
        <fullName evidence="8">Radical SAM superfamily protein</fullName>
    </submittedName>
</protein>
<proteinExistence type="predicted"/>
<evidence type="ECO:0000313" key="8">
    <source>
        <dbReference type="EMBL" id="SCY86648.1"/>
    </source>
</evidence>
<dbReference type="EMBL" id="FMUX01000029">
    <property type="protein sequence ID" value="SCY86648.1"/>
    <property type="molecule type" value="Genomic_DNA"/>
</dbReference>
<dbReference type="InterPro" id="IPR032432">
    <property type="entry name" value="Radical_SAM_C"/>
</dbReference>
<keyword evidence="3" id="KW-0949">S-adenosyl-L-methionine</keyword>
<dbReference type="GO" id="GO:0005737">
    <property type="term" value="C:cytoplasm"/>
    <property type="evidence" value="ECO:0007669"/>
    <property type="project" value="TreeGrafter"/>
</dbReference>
<dbReference type="Pfam" id="PF04055">
    <property type="entry name" value="Radical_SAM"/>
    <property type="match status" value="1"/>
</dbReference>
<accession>A0A1G5JG07</accession>
<feature type="domain" description="Radical SAM core" evidence="7">
    <location>
        <begin position="3"/>
        <end position="236"/>
    </location>
</feature>
<keyword evidence="5" id="KW-0408">Iron</keyword>
<dbReference type="PANTHER" id="PTHR11135">
    <property type="entry name" value="HISTONE ACETYLTRANSFERASE-RELATED"/>
    <property type="match status" value="1"/>
</dbReference>
<organism evidence="8 9">
    <name type="scientific">Desulfoluna spongiiphila</name>
    <dbReference type="NCBI Taxonomy" id="419481"/>
    <lineage>
        <taxon>Bacteria</taxon>
        <taxon>Pseudomonadati</taxon>
        <taxon>Thermodesulfobacteriota</taxon>
        <taxon>Desulfobacteria</taxon>
        <taxon>Desulfobacterales</taxon>
        <taxon>Desulfolunaceae</taxon>
        <taxon>Desulfoluna</taxon>
    </lineage>
</organism>
<dbReference type="Proteomes" id="UP000198870">
    <property type="component" value="Unassembled WGS sequence"/>
</dbReference>
<dbReference type="PANTHER" id="PTHR11135:SF0">
    <property type="entry name" value="ELONGATOR COMPLEX PROTEIN 3"/>
    <property type="match status" value="1"/>
</dbReference>
<dbReference type="GO" id="GO:0002926">
    <property type="term" value="P:tRNA wobble base 5-methoxycarbonylmethyl-2-thiouridinylation"/>
    <property type="evidence" value="ECO:0007669"/>
    <property type="project" value="TreeGrafter"/>
</dbReference>
<dbReference type="SFLD" id="SFLDS00029">
    <property type="entry name" value="Radical_SAM"/>
    <property type="match status" value="1"/>
</dbReference>
<keyword evidence="4" id="KW-0479">Metal-binding</keyword>
<dbReference type="OrthoDB" id="9815044at2"/>
<evidence type="ECO:0000256" key="4">
    <source>
        <dbReference type="ARBA" id="ARBA00022723"/>
    </source>
</evidence>
<dbReference type="AlphaFoldDB" id="A0A1G5JG07"/>
<dbReference type="PROSITE" id="PS51918">
    <property type="entry name" value="RADICAL_SAM"/>
    <property type="match status" value="1"/>
</dbReference>
<dbReference type="SMART" id="SM00729">
    <property type="entry name" value="Elp3"/>
    <property type="match status" value="1"/>
</dbReference>
<dbReference type="GO" id="GO:0046872">
    <property type="term" value="F:metal ion binding"/>
    <property type="evidence" value="ECO:0007669"/>
    <property type="project" value="UniProtKB-KW"/>
</dbReference>
<evidence type="ECO:0000256" key="1">
    <source>
        <dbReference type="ARBA" id="ARBA00001966"/>
    </source>
</evidence>
<comment type="cofactor">
    <cofactor evidence="1">
        <name>[4Fe-4S] cluster</name>
        <dbReference type="ChEBI" id="CHEBI:49883"/>
    </cofactor>
</comment>
<gene>
    <name evidence="8" type="ORF">SAMN05216233_12927</name>
</gene>
<dbReference type="InterPro" id="IPR039661">
    <property type="entry name" value="ELP3"/>
</dbReference>